<dbReference type="Proteomes" id="UP000012062">
    <property type="component" value="Unassembled WGS sequence"/>
</dbReference>
<reference evidence="1 2" key="1">
    <citation type="submission" date="2013-02" db="EMBL/GenBank/DDBJ databases">
        <authorList>
            <person name="Genoscope - CEA"/>
        </authorList>
    </citation>
    <scope>NUCLEOTIDE SEQUENCE [LARGE SCALE GENOMIC DNA]</scope>
    <source>
        <strain evidence="1 2">STM 2683</strain>
    </source>
</reference>
<organism evidence="1 2">
    <name type="scientific">Mesorhizobium metallidurans STM 2683</name>
    <dbReference type="NCBI Taxonomy" id="1297569"/>
    <lineage>
        <taxon>Bacteria</taxon>
        <taxon>Pseudomonadati</taxon>
        <taxon>Pseudomonadota</taxon>
        <taxon>Alphaproteobacteria</taxon>
        <taxon>Hyphomicrobiales</taxon>
        <taxon>Phyllobacteriaceae</taxon>
        <taxon>Mesorhizobium</taxon>
    </lineage>
</organism>
<name>M5EYY6_9HYPH</name>
<accession>M5EYY6</accession>
<proteinExistence type="predicted"/>
<dbReference type="AlphaFoldDB" id="M5EYY6"/>
<dbReference type="EMBL" id="CAUM01000159">
    <property type="protein sequence ID" value="CCV09175.1"/>
    <property type="molecule type" value="Genomic_DNA"/>
</dbReference>
<comment type="caution">
    <text evidence="1">The sequence shown here is derived from an EMBL/GenBank/DDBJ whole genome shotgun (WGS) entry which is preliminary data.</text>
</comment>
<keyword evidence="2" id="KW-1185">Reference proteome</keyword>
<sequence length="71" mass="7549">MRRFGAHKTPSKVALAIIHLIKVDCIISTSAVAVLTPDASSTPGRALELSCIYVWSGSPRLDTGVLKPEMA</sequence>
<evidence type="ECO:0000313" key="1">
    <source>
        <dbReference type="EMBL" id="CCV09175.1"/>
    </source>
</evidence>
<protein>
    <submittedName>
        <fullName evidence="1">Uncharacterized protein</fullName>
    </submittedName>
</protein>
<gene>
    <name evidence="1" type="ORF">MESS2_880005</name>
</gene>
<evidence type="ECO:0000313" key="2">
    <source>
        <dbReference type="Proteomes" id="UP000012062"/>
    </source>
</evidence>